<organism evidence="2 3">
    <name type="scientific">Jiangella anatolica</name>
    <dbReference type="NCBI Taxonomy" id="2670374"/>
    <lineage>
        <taxon>Bacteria</taxon>
        <taxon>Bacillati</taxon>
        <taxon>Actinomycetota</taxon>
        <taxon>Actinomycetes</taxon>
        <taxon>Jiangellales</taxon>
        <taxon>Jiangellaceae</taxon>
        <taxon>Jiangella</taxon>
    </lineage>
</organism>
<proteinExistence type="predicted"/>
<evidence type="ECO:0000259" key="1">
    <source>
        <dbReference type="Pfam" id="PF12728"/>
    </source>
</evidence>
<dbReference type="EMBL" id="POTW01000010">
    <property type="protein sequence ID" value="PZF85172.1"/>
    <property type="molecule type" value="Genomic_DNA"/>
</dbReference>
<comment type="caution">
    <text evidence="2">The sequence shown here is derived from an EMBL/GenBank/DDBJ whole genome shotgun (WGS) entry which is preliminary data.</text>
</comment>
<dbReference type="AlphaFoldDB" id="A0A2W2BGR7"/>
<feature type="domain" description="Helix-turn-helix" evidence="1">
    <location>
        <begin position="9"/>
        <end position="60"/>
    </location>
</feature>
<evidence type="ECO:0000313" key="3">
    <source>
        <dbReference type="Proteomes" id="UP000248764"/>
    </source>
</evidence>
<dbReference type="Pfam" id="PF12728">
    <property type="entry name" value="HTH_17"/>
    <property type="match status" value="1"/>
</dbReference>
<dbReference type="GO" id="GO:0003677">
    <property type="term" value="F:DNA binding"/>
    <property type="evidence" value="ECO:0007669"/>
    <property type="project" value="UniProtKB-KW"/>
</dbReference>
<dbReference type="Proteomes" id="UP000248764">
    <property type="component" value="Unassembled WGS sequence"/>
</dbReference>
<keyword evidence="2" id="KW-0238">DNA-binding</keyword>
<dbReference type="InterPro" id="IPR041657">
    <property type="entry name" value="HTH_17"/>
</dbReference>
<dbReference type="SUPFAM" id="SSF46955">
    <property type="entry name" value="Putative DNA-binding domain"/>
    <property type="match status" value="1"/>
</dbReference>
<evidence type="ECO:0000313" key="2">
    <source>
        <dbReference type="EMBL" id="PZF85172.1"/>
    </source>
</evidence>
<dbReference type="InterPro" id="IPR009061">
    <property type="entry name" value="DNA-bd_dom_put_sf"/>
</dbReference>
<name>A0A2W2BGR7_9ACTN</name>
<protein>
    <submittedName>
        <fullName evidence="2">DNA-binding protein</fullName>
    </submittedName>
</protein>
<gene>
    <name evidence="2" type="ORF">C1I92_06240</name>
</gene>
<reference evidence="2 3" key="1">
    <citation type="submission" date="2018-01" db="EMBL/GenBank/DDBJ databases">
        <title>Draft genome sequence of Jiangella sp. GTF31.</title>
        <authorList>
            <person name="Sahin N."/>
            <person name="Ay H."/>
            <person name="Saygin H."/>
        </authorList>
    </citation>
    <scope>NUCLEOTIDE SEQUENCE [LARGE SCALE GENOMIC DNA]</scope>
    <source>
        <strain evidence="2 3">GTF31</strain>
    </source>
</reference>
<sequence>MNPPNLGRLLKTQEAAARLRVDDSTLRRWRQAGVGPRFLQIGATTYRYPARELEAWIAANLSRRAAS</sequence>
<keyword evidence="3" id="KW-1185">Reference proteome</keyword>
<dbReference type="RefSeq" id="WP_111253799.1">
    <property type="nucleotide sequence ID" value="NZ_POTW01000010.1"/>
</dbReference>
<accession>A0A2W2BGR7</accession>